<evidence type="ECO:0000256" key="5">
    <source>
        <dbReference type="ARBA" id="ARBA00022990"/>
    </source>
</evidence>
<dbReference type="CDD" id="cd04389">
    <property type="entry name" value="RhoGAP_KIAA1688"/>
    <property type="match status" value="1"/>
</dbReference>
<dbReference type="InterPro" id="IPR038185">
    <property type="entry name" value="MyTH4_dom_sf"/>
</dbReference>
<feature type="region of interest" description="Disordered" evidence="8">
    <location>
        <begin position="91"/>
        <end position="193"/>
    </location>
</feature>
<dbReference type="FunFam" id="2.20.70.10:FF:000022">
    <property type="entry name" value="Rho GTPase activating protein 39"/>
    <property type="match status" value="1"/>
</dbReference>
<feature type="compositionally biased region" description="Polar residues" evidence="8">
    <location>
        <begin position="165"/>
        <end position="174"/>
    </location>
</feature>
<dbReference type="GO" id="GO:0005737">
    <property type="term" value="C:cytoplasm"/>
    <property type="evidence" value="ECO:0007669"/>
    <property type="project" value="TreeGrafter"/>
</dbReference>
<dbReference type="GeneID" id="109463398"/>
<dbReference type="FunFam" id="1.10.555.10:FF:000011">
    <property type="entry name" value="Rho GTPase-activating protein 39"/>
    <property type="match status" value="1"/>
</dbReference>
<feature type="domain" description="Rho-GAP" evidence="10">
    <location>
        <begin position="633"/>
        <end position="821"/>
    </location>
</feature>
<evidence type="ECO:0000256" key="2">
    <source>
        <dbReference type="ARBA" id="ARBA00022468"/>
    </source>
</evidence>
<dbReference type="PROSITE" id="PS51016">
    <property type="entry name" value="MYTH4"/>
    <property type="match status" value="1"/>
</dbReference>
<feature type="compositionally biased region" description="Polar residues" evidence="8">
    <location>
        <begin position="113"/>
        <end position="125"/>
    </location>
</feature>
<evidence type="ECO:0000256" key="3">
    <source>
        <dbReference type="ARBA" id="ARBA00022553"/>
    </source>
</evidence>
<dbReference type="InterPro" id="IPR001202">
    <property type="entry name" value="WW_dom"/>
</dbReference>
<feature type="domain" description="WW" evidence="9">
    <location>
        <begin position="50"/>
        <end position="77"/>
    </location>
</feature>
<reference evidence="13" key="1">
    <citation type="submission" date="2025-08" db="UniProtKB">
        <authorList>
            <consortium name="RefSeq"/>
        </authorList>
    </citation>
    <scope>IDENTIFICATION</scope>
    <source>
        <tissue evidence="13">Gonad</tissue>
    </source>
</reference>
<gene>
    <name evidence="13" type="primary">LOC109463398</name>
</gene>
<feature type="compositionally biased region" description="Low complexity" evidence="8">
    <location>
        <begin position="369"/>
        <end position="391"/>
    </location>
</feature>
<dbReference type="GO" id="GO:0007165">
    <property type="term" value="P:signal transduction"/>
    <property type="evidence" value="ECO:0007669"/>
    <property type="project" value="InterPro"/>
</dbReference>
<keyword evidence="2" id="KW-0343">GTPase activation</keyword>
<dbReference type="PROSITE" id="PS50020">
    <property type="entry name" value="WW_DOMAIN_2"/>
    <property type="match status" value="1"/>
</dbReference>
<dbReference type="Proteomes" id="UP000515135">
    <property type="component" value="Unplaced"/>
</dbReference>
<organism evidence="12 13">
    <name type="scientific">Branchiostoma belcheri</name>
    <name type="common">Amphioxus</name>
    <dbReference type="NCBI Taxonomy" id="7741"/>
    <lineage>
        <taxon>Eukaryota</taxon>
        <taxon>Metazoa</taxon>
        <taxon>Chordata</taxon>
        <taxon>Cephalochordata</taxon>
        <taxon>Leptocardii</taxon>
        <taxon>Amphioxiformes</taxon>
        <taxon>Branchiostomatidae</taxon>
        <taxon>Branchiostoma</taxon>
    </lineage>
</organism>
<dbReference type="PANTHER" id="PTHR45876:SF8">
    <property type="entry name" value="FI04035P"/>
    <property type="match status" value="1"/>
</dbReference>
<keyword evidence="6" id="KW-0539">Nucleus</keyword>
<dbReference type="InterPro" id="IPR000198">
    <property type="entry name" value="RhoGAP_dom"/>
</dbReference>
<feature type="compositionally biased region" description="Basic and acidic residues" evidence="8">
    <location>
        <begin position="126"/>
        <end position="136"/>
    </location>
</feature>
<dbReference type="Pfam" id="PF00784">
    <property type="entry name" value="MyTH4"/>
    <property type="match status" value="1"/>
</dbReference>
<dbReference type="InterPro" id="IPR036020">
    <property type="entry name" value="WW_dom_sf"/>
</dbReference>
<evidence type="ECO:0000256" key="4">
    <source>
        <dbReference type="ARBA" id="ARBA00022737"/>
    </source>
</evidence>
<dbReference type="InterPro" id="IPR008936">
    <property type="entry name" value="Rho_GTPase_activation_prot"/>
</dbReference>
<dbReference type="Gene3D" id="1.25.40.530">
    <property type="entry name" value="MyTH4 domain"/>
    <property type="match status" value="1"/>
</dbReference>
<feature type="compositionally biased region" description="Basic and acidic residues" evidence="8">
    <location>
        <begin position="91"/>
        <end position="110"/>
    </location>
</feature>
<keyword evidence="3" id="KW-0597">Phosphoprotein</keyword>
<dbReference type="OrthoDB" id="437889at2759"/>
<comment type="subcellular location">
    <subcellularLocation>
        <location evidence="1">Nucleus</location>
    </subcellularLocation>
</comment>
<name>A0A6P4YAC0_BRABE</name>
<dbReference type="Gene3D" id="2.20.70.10">
    <property type="match status" value="1"/>
</dbReference>
<feature type="region of interest" description="Disordered" evidence="8">
    <location>
        <begin position="402"/>
        <end position="421"/>
    </location>
</feature>
<sequence>MSLAGERADWVEIIEPKSREIMFANLVTGECVWDLPVGVAVKKAHDNQWWELFDNNTSRYYYYNAHSQKTVWHRPKNADIVPLAKLQKLKENTEIQERQEREKEMRERAMRNKTPQQNGTDPQQGDSRHGTPRKIDSPQSRKKSMNQSLTTFQGKASTPDHLNNYDKSALQSGQSRKRSRDGPQNIDNPSYVDTTKMETHASKFRDQHHQGSPVVLRKNAQEIMDNRAMNIAHSRQGSKASQGSQGSYDSQGNLVGNNENLNYNGNNYTSVQKENSDSVSHSRQGSKLSDRDRPVHNDYVELKREGGITNSDYANIEIIRSLSKKTTPPPPQVSDYQNAEMFRITQSTPQVNAQTPVSDLQTPGTGAYSSGDLTTTGSSSNTPGSSGYTPGVLKESQVPNLEGSFREKPRNQVGPSRSLGSLLKAKKPQGDVDIMSYAKDNFNRHKKGLFRKPVSIATMLTWTKDPIKKPMIMTRDKTVKKEAVEVFRLIQIFMSDRTVKKVDQMSVALDITTRGWTIQGLRDEVYIQVIRQTSDNKKIESLQKGWELMAICLAFFPPTAKFQSYLEGYIYRFLETETDDDLQGFPRSLYAQHCYKQLDRICKTGARKGLKKPTIDEVAQAKHNIFHPSMFGNTLDDIMNMQKQRYPERRLPWIQTTLSNEVLRLGGERTEGIFRVPGDIDEVNALKVQMDKWDLPTEILDPHVPGSLLKLWYRELYEPLIPPNYYRRCVDSYDNPEAAIAVIQSLPEINRLVLCYLLNFLQVFARSENSKVTKMDASNLAMVMAPNCLRCESDDPREIFENTRKEMSFIRTLLLNMDTEFITGVV</sequence>
<feature type="compositionally biased region" description="Polar residues" evidence="8">
    <location>
        <begin position="145"/>
        <end position="156"/>
    </location>
</feature>
<evidence type="ECO:0000256" key="6">
    <source>
        <dbReference type="ARBA" id="ARBA00023242"/>
    </source>
</evidence>
<feature type="domain" description="MyTH4" evidence="11">
    <location>
        <begin position="462"/>
        <end position="622"/>
    </location>
</feature>
<evidence type="ECO:0000259" key="10">
    <source>
        <dbReference type="PROSITE" id="PS50238"/>
    </source>
</evidence>
<dbReference type="PANTHER" id="PTHR45876">
    <property type="entry name" value="FI04035P"/>
    <property type="match status" value="1"/>
</dbReference>
<feature type="region of interest" description="Disordered" evidence="8">
    <location>
        <begin position="232"/>
        <end position="296"/>
    </location>
</feature>
<dbReference type="GO" id="GO:0005634">
    <property type="term" value="C:nucleus"/>
    <property type="evidence" value="ECO:0007669"/>
    <property type="project" value="UniProtKB-SubCell"/>
</dbReference>
<dbReference type="SMART" id="SM00139">
    <property type="entry name" value="MyTH4"/>
    <property type="match status" value="1"/>
</dbReference>
<dbReference type="SMART" id="SM00324">
    <property type="entry name" value="RhoGAP"/>
    <property type="match status" value="1"/>
</dbReference>
<dbReference type="FunFam" id="1.25.40.530:FF:000020">
    <property type="entry name" value="Predicted protein"/>
    <property type="match status" value="1"/>
</dbReference>
<protein>
    <recommendedName>
        <fullName evidence="7">Rho GTPase-activating protein 39</fullName>
    </recommendedName>
</protein>
<feature type="region of interest" description="Disordered" evidence="8">
    <location>
        <begin position="347"/>
        <end position="394"/>
    </location>
</feature>
<evidence type="ECO:0000256" key="1">
    <source>
        <dbReference type="ARBA" id="ARBA00004123"/>
    </source>
</evidence>
<evidence type="ECO:0000259" key="11">
    <source>
        <dbReference type="PROSITE" id="PS51016"/>
    </source>
</evidence>
<feature type="compositionally biased region" description="Polar residues" evidence="8">
    <location>
        <begin position="269"/>
        <end position="287"/>
    </location>
</feature>
<keyword evidence="5" id="KW-0007">Acetylation</keyword>
<dbReference type="GO" id="GO:0005856">
    <property type="term" value="C:cytoskeleton"/>
    <property type="evidence" value="ECO:0007669"/>
    <property type="project" value="InterPro"/>
</dbReference>
<dbReference type="Gene3D" id="1.10.555.10">
    <property type="entry name" value="Rho GTPase activation protein"/>
    <property type="match status" value="1"/>
</dbReference>
<dbReference type="GO" id="GO:0005096">
    <property type="term" value="F:GTPase activator activity"/>
    <property type="evidence" value="ECO:0007669"/>
    <property type="project" value="UniProtKB-KW"/>
</dbReference>
<evidence type="ECO:0000259" key="9">
    <source>
        <dbReference type="PROSITE" id="PS50020"/>
    </source>
</evidence>
<dbReference type="Pfam" id="PF00620">
    <property type="entry name" value="RhoGAP"/>
    <property type="match status" value="1"/>
</dbReference>
<feature type="compositionally biased region" description="Low complexity" evidence="8">
    <location>
        <begin position="234"/>
        <end position="268"/>
    </location>
</feature>
<dbReference type="RefSeq" id="XP_019615767.1">
    <property type="nucleotide sequence ID" value="XM_019760208.1"/>
</dbReference>
<keyword evidence="12" id="KW-1185">Reference proteome</keyword>
<feature type="compositionally biased region" description="Polar residues" evidence="8">
    <location>
        <begin position="347"/>
        <end position="368"/>
    </location>
</feature>
<dbReference type="PROSITE" id="PS50238">
    <property type="entry name" value="RHOGAP"/>
    <property type="match status" value="1"/>
</dbReference>
<dbReference type="SUPFAM" id="SSF51045">
    <property type="entry name" value="WW domain"/>
    <property type="match status" value="1"/>
</dbReference>
<dbReference type="AlphaFoldDB" id="A0A6P4YAC0"/>
<evidence type="ECO:0000256" key="8">
    <source>
        <dbReference type="SAM" id="MobiDB-lite"/>
    </source>
</evidence>
<evidence type="ECO:0000313" key="12">
    <source>
        <dbReference type="Proteomes" id="UP000515135"/>
    </source>
</evidence>
<proteinExistence type="predicted"/>
<accession>A0A6P4YAC0</accession>
<dbReference type="SUPFAM" id="SSF48350">
    <property type="entry name" value="GTPase activation domain, GAP"/>
    <property type="match status" value="1"/>
</dbReference>
<evidence type="ECO:0000313" key="13">
    <source>
        <dbReference type="RefSeq" id="XP_019615767.1"/>
    </source>
</evidence>
<evidence type="ECO:0000256" key="7">
    <source>
        <dbReference type="ARBA" id="ARBA00070269"/>
    </source>
</evidence>
<dbReference type="SMART" id="SM00456">
    <property type="entry name" value="WW"/>
    <property type="match status" value="2"/>
</dbReference>
<dbReference type="InterPro" id="IPR000857">
    <property type="entry name" value="MyTH4_dom"/>
</dbReference>
<keyword evidence="4" id="KW-0677">Repeat</keyword>